<comment type="caution">
    <text evidence="1">The sequence shown here is derived from an EMBL/GenBank/DDBJ whole genome shotgun (WGS) entry which is preliminary data.</text>
</comment>
<keyword evidence="2" id="KW-1185">Reference proteome</keyword>
<reference evidence="1 2" key="1">
    <citation type="journal article" date="2019" name="Commun. Biol.">
        <title>The bagworm genome reveals a unique fibroin gene that provides high tensile strength.</title>
        <authorList>
            <person name="Kono N."/>
            <person name="Nakamura H."/>
            <person name="Ohtoshi R."/>
            <person name="Tomita M."/>
            <person name="Numata K."/>
            <person name="Arakawa K."/>
        </authorList>
    </citation>
    <scope>NUCLEOTIDE SEQUENCE [LARGE SCALE GENOMIC DNA]</scope>
</reference>
<evidence type="ECO:0000313" key="2">
    <source>
        <dbReference type="Proteomes" id="UP000299102"/>
    </source>
</evidence>
<dbReference type="Proteomes" id="UP000299102">
    <property type="component" value="Unassembled WGS sequence"/>
</dbReference>
<gene>
    <name evidence="1" type="ORF">EVAR_6052_1</name>
</gene>
<evidence type="ECO:0000313" key="1">
    <source>
        <dbReference type="EMBL" id="GBP11244.1"/>
    </source>
</evidence>
<dbReference type="EMBL" id="BGZK01000045">
    <property type="protein sequence ID" value="GBP11244.1"/>
    <property type="molecule type" value="Genomic_DNA"/>
</dbReference>
<proteinExistence type="predicted"/>
<accession>A0A4C1TAS1</accession>
<protein>
    <submittedName>
        <fullName evidence="1">Uncharacterized protein</fullName>
    </submittedName>
</protein>
<dbReference type="AlphaFoldDB" id="A0A4C1TAS1"/>
<name>A0A4C1TAS1_EUMVA</name>
<organism evidence="1 2">
    <name type="scientific">Eumeta variegata</name>
    <name type="common">Bagworm moth</name>
    <name type="synonym">Eumeta japonica</name>
    <dbReference type="NCBI Taxonomy" id="151549"/>
    <lineage>
        <taxon>Eukaryota</taxon>
        <taxon>Metazoa</taxon>
        <taxon>Ecdysozoa</taxon>
        <taxon>Arthropoda</taxon>
        <taxon>Hexapoda</taxon>
        <taxon>Insecta</taxon>
        <taxon>Pterygota</taxon>
        <taxon>Neoptera</taxon>
        <taxon>Endopterygota</taxon>
        <taxon>Lepidoptera</taxon>
        <taxon>Glossata</taxon>
        <taxon>Ditrysia</taxon>
        <taxon>Tineoidea</taxon>
        <taxon>Psychidae</taxon>
        <taxon>Oiketicinae</taxon>
        <taxon>Eumeta</taxon>
    </lineage>
</organism>
<sequence>MLVLKMSKIEVLAEQLIVQPPYACHGMKEGSVVMVNASISIPALKYLGSKRSTVTLMALDSANDRSHQIRHEERTFPITNDVQTSQFKQLPELNPKGQPFY</sequence>